<evidence type="ECO:0000313" key="3">
    <source>
        <dbReference type="EMBL" id="GLB37665.1"/>
    </source>
</evidence>
<keyword evidence="4" id="KW-1185">Reference proteome</keyword>
<dbReference type="OrthoDB" id="3229610at2759"/>
<accession>A0A9P3PK18</accession>
<dbReference type="EMBL" id="BRPK01000004">
    <property type="protein sequence ID" value="GLB37665.1"/>
    <property type="molecule type" value="Genomic_DNA"/>
</dbReference>
<gene>
    <name evidence="3" type="ORF">LshimejAT787_0407160</name>
</gene>
<sequence>MLNVADPFVKIGITGVVCTIPPSQVQYTVYGFDGGDIGGRLRLSTLQIRAHGKLWLPPTTHGSDFLHCCLVRSTFYPILNNPYRPKCGSAATAGNSRGSLFHHHRHSRNPTFLGGCLAARYRYRLGRHPHLCPLRLLRNLRDRKLRNRLTVIFSTCLITTAVSLVHAAFIFVHAGHKEVIAAIVEDCVSLIVCNIPVVFTSLLRIQREHRRANATSGNGRSGLRFARTGWMSNFRWDRDLPESESEPEPSDATSITVLSNVGLKNPAVEVQLSKVSAKDRPTNESREFDHDIEDSQKKTTWQFQDG</sequence>
<evidence type="ECO:0000313" key="4">
    <source>
        <dbReference type="Proteomes" id="UP001063166"/>
    </source>
</evidence>
<feature type="transmembrane region" description="Helical" evidence="2">
    <location>
        <begin position="179"/>
        <end position="203"/>
    </location>
</feature>
<protein>
    <submittedName>
        <fullName evidence="3">Expressed protein</fullName>
    </submittedName>
</protein>
<comment type="caution">
    <text evidence="3">The sequence shown here is derived from an EMBL/GenBank/DDBJ whole genome shotgun (WGS) entry which is preliminary data.</text>
</comment>
<dbReference type="Proteomes" id="UP001063166">
    <property type="component" value="Unassembled WGS sequence"/>
</dbReference>
<keyword evidence="2" id="KW-0812">Transmembrane</keyword>
<keyword evidence="2" id="KW-0472">Membrane</keyword>
<evidence type="ECO:0000256" key="2">
    <source>
        <dbReference type="SAM" id="Phobius"/>
    </source>
</evidence>
<organism evidence="3 4">
    <name type="scientific">Lyophyllum shimeji</name>
    <name type="common">Hon-shimeji</name>
    <name type="synonym">Tricholoma shimeji</name>
    <dbReference type="NCBI Taxonomy" id="47721"/>
    <lineage>
        <taxon>Eukaryota</taxon>
        <taxon>Fungi</taxon>
        <taxon>Dikarya</taxon>
        <taxon>Basidiomycota</taxon>
        <taxon>Agaricomycotina</taxon>
        <taxon>Agaricomycetes</taxon>
        <taxon>Agaricomycetidae</taxon>
        <taxon>Agaricales</taxon>
        <taxon>Tricholomatineae</taxon>
        <taxon>Lyophyllaceae</taxon>
        <taxon>Lyophyllum</taxon>
    </lineage>
</organism>
<keyword evidence="2" id="KW-1133">Transmembrane helix</keyword>
<dbReference type="AlphaFoldDB" id="A0A9P3PK18"/>
<feature type="compositionally biased region" description="Basic and acidic residues" evidence="1">
    <location>
        <begin position="276"/>
        <end position="297"/>
    </location>
</feature>
<proteinExistence type="predicted"/>
<feature type="region of interest" description="Disordered" evidence="1">
    <location>
        <begin position="272"/>
        <end position="306"/>
    </location>
</feature>
<reference evidence="3" key="1">
    <citation type="submission" date="2022-07" db="EMBL/GenBank/DDBJ databases">
        <title>The genome of Lyophyllum shimeji provides insight into the initial evolution of ectomycorrhizal fungal genome.</title>
        <authorList>
            <person name="Kobayashi Y."/>
            <person name="Shibata T."/>
            <person name="Hirakawa H."/>
            <person name="Shigenobu S."/>
            <person name="Nishiyama T."/>
            <person name="Yamada A."/>
            <person name="Hasebe M."/>
            <person name="Kawaguchi M."/>
        </authorList>
    </citation>
    <scope>NUCLEOTIDE SEQUENCE</scope>
    <source>
        <strain evidence="3">AT787</strain>
    </source>
</reference>
<name>A0A9P3PK18_LYOSH</name>
<evidence type="ECO:0000256" key="1">
    <source>
        <dbReference type="SAM" id="MobiDB-lite"/>
    </source>
</evidence>
<feature type="transmembrane region" description="Helical" evidence="2">
    <location>
        <begin position="149"/>
        <end position="173"/>
    </location>
</feature>